<evidence type="ECO:0000313" key="1">
    <source>
        <dbReference type="EMBL" id="QHU06653.1"/>
    </source>
</evidence>
<dbReference type="AlphaFoldDB" id="A0A6C0JMP7"/>
<organism evidence="1">
    <name type="scientific">viral metagenome</name>
    <dbReference type="NCBI Taxonomy" id="1070528"/>
    <lineage>
        <taxon>unclassified sequences</taxon>
        <taxon>metagenomes</taxon>
        <taxon>organismal metagenomes</taxon>
    </lineage>
</organism>
<name>A0A6C0JMP7_9ZZZZ</name>
<dbReference type="EMBL" id="MN740659">
    <property type="protein sequence ID" value="QHU06653.1"/>
    <property type="molecule type" value="Genomic_DNA"/>
</dbReference>
<proteinExistence type="predicted"/>
<sequence length="202" mass="24459">MSEFYDRETMDRILTCDEFVDEQLFMELFEYASDEALDWIYENRAKYSEHIRMFIEPNDFRIPLDKLKTRVVELTDKEWRRIEKEKEQLVEDQFEKDWVKHASTLQDRALCEVDSKLDDSWEKFCSTKEKYTNYIEQPATKKYVSPSFRGKQTSDSRAVELKEAIVLAENEYDLAQKAVENADEFYWNNKRSEYRKTWLPSM</sequence>
<protein>
    <submittedName>
        <fullName evidence="1">Uncharacterized protein</fullName>
    </submittedName>
</protein>
<accession>A0A6C0JMP7</accession>
<reference evidence="1" key="1">
    <citation type="journal article" date="2020" name="Nature">
        <title>Giant virus diversity and host interactions through global metagenomics.</title>
        <authorList>
            <person name="Schulz F."/>
            <person name="Roux S."/>
            <person name="Paez-Espino D."/>
            <person name="Jungbluth S."/>
            <person name="Walsh D.A."/>
            <person name="Denef V.J."/>
            <person name="McMahon K.D."/>
            <person name="Konstantinidis K.T."/>
            <person name="Eloe-Fadrosh E.A."/>
            <person name="Kyrpides N.C."/>
            <person name="Woyke T."/>
        </authorList>
    </citation>
    <scope>NUCLEOTIDE SEQUENCE</scope>
    <source>
        <strain evidence="1">GVMAG-S-1035315-10</strain>
    </source>
</reference>